<dbReference type="PANTHER" id="PTHR12905">
    <property type="entry name" value="METALLOPHOSPHOESTERASE"/>
    <property type="match status" value="1"/>
</dbReference>
<dbReference type="InterPro" id="IPR024201">
    <property type="entry name" value="Calcineurin-like_Pesterase"/>
</dbReference>
<organism evidence="3">
    <name type="scientific">Amblyomma triste</name>
    <name type="common">Neotropical tick</name>
    <dbReference type="NCBI Taxonomy" id="251400"/>
    <lineage>
        <taxon>Eukaryota</taxon>
        <taxon>Metazoa</taxon>
        <taxon>Ecdysozoa</taxon>
        <taxon>Arthropoda</taxon>
        <taxon>Chelicerata</taxon>
        <taxon>Arachnida</taxon>
        <taxon>Acari</taxon>
        <taxon>Parasitiformes</taxon>
        <taxon>Ixodida</taxon>
        <taxon>Ixodoidea</taxon>
        <taxon>Ixodidae</taxon>
        <taxon>Amblyomminae</taxon>
        <taxon>Amblyomma</taxon>
    </lineage>
</organism>
<protein>
    <recommendedName>
        <fullName evidence="2">Calcineurin-like phosphoesterase domain-containing protein</fullName>
    </recommendedName>
</protein>
<proteinExistence type="evidence at transcript level"/>
<dbReference type="SUPFAM" id="SSF56300">
    <property type="entry name" value="Metallo-dependent phosphatases"/>
    <property type="match status" value="1"/>
</dbReference>
<dbReference type="CDD" id="cd07379">
    <property type="entry name" value="MPP_239FB"/>
    <property type="match status" value="1"/>
</dbReference>
<evidence type="ECO:0000256" key="1">
    <source>
        <dbReference type="ARBA" id="ARBA00007993"/>
    </source>
</evidence>
<dbReference type="GO" id="GO:0016787">
    <property type="term" value="F:hydrolase activity"/>
    <property type="evidence" value="ECO:0007669"/>
    <property type="project" value="InterPro"/>
</dbReference>
<evidence type="ECO:0000259" key="2">
    <source>
        <dbReference type="Pfam" id="PF00149"/>
    </source>
</evidence>
<accession>A0A023GHB2</accession>
<sequence length="275" mass="30559">MGSAAVAVHPLTHDSHAAWNRLKTNQTVRIACTLALDEPIRADAVRFVCISDTHSAIEHMRHPIPDGDVLIHAGDFTRKGFIEEVDAFSTFLGTLPHRHKVVIAGNHELSFDPVTAARSEGVSNEAVERVKRRLVNCTYLQDAATTVCGVKVYGSPWQPRFHNWAFNLQRGQALLDKWNRIPTDTDVLVTHTPPVGHGDHCVLNRHVGCVELLSVVQHRVRPRYHVFGHIHEGYGVTTDGETVFVNAAICDVQYRPVNAPIIFDMPLPEGASKDR</sequence>
<dbReference type="Pfam" id="PF00149">
    <property type="entry name" value="Metallophos"/>
    <property type="match status" value="1"/>
</dbReference>
<dbReference type="PIRSF" id="PIRSF035808">
    <property type="entry name" value="Pdiesterase_Brain_239"/>
    <property type="match status" value="1"/>
</dbReference>
<dbReference type="InterPro" id="IPR029052">
    <property type="entry name" value="Metallo-depent_PP-like"/>
</dbReference>
<comment type="similarity">
    <text evidence="1">Belongs to the UPF0046 family.</text>
</comment>
<dbReference type="EMBL" id="GBBM01002066">
    <property type="protein sequence ID" value="JAC33352.1"/>
    <property type="molecule type" value="mRNA"/>
</dbReference>
<dbReference type="InterPro" id="IPR004843">
    <property type="entry name" value="Calcineurin-like_PHP"/>
</dbReference>
<name>A0A023GHB2_AMBTT</name>
<dbReference type="AlphaFoldDB" id="A0A023GHB2"/>
<dbReference type="PANTHER" id="PTHR12905:SF0">
    <property type="entry name" value="CALCINEURIN-LIKE PHOSPHOESTERASE DOMAIN-CONTAINING PROTEIN"/>
    <property type="match status" value="1"/>
</dbReference>
<dbReference type="InterPro" id="IPR051693">
    <property type="entry name" value="UPF0046_metallophosphoest"/>
</dbReference>
<feature type="domain" description="Calcineurin-like phosphoesterase" evidence="2">
    <location>
        <begin position="46"/>
        <end position="232"/>
    </location>
</feature>
<evidence type="ECO:0000313" key="3">
    <source>
        <dbReference type="EMBL" id="JAC33352.1"/>
    </source>
</evidence>
<reference evidence="3" key="1">
    <citation type="submission" date="2014-03" db="EMBL/GenBank/DDBJ databases">
        <title>The sialotranscriptome of Amblyomma triste, Amblyomma parvum and Amblyomma cajennense ticks, uncovered by 454-based RNA-seq.</title>
        <authorList>
            <person name="Garcia G.R."/>
            <person name="Gardinassi L.G."/>
            <person name="Ribeiro J.M."/>
            <person name="Anatriello E."/>
            <person name="Ferreira B.R."/>
            <person name="Moreira H.N."/>
            <person name="Mafra C."/>
            <person name="Olegario M.M."/>
            <person name="Szabo P.J."/>
            <person name="Miranda-Santos I.K."/>
            <person name="Maruyama S.R."/>
        </authorList>
    </citation>
    <scope>NUCLEOTIDE SEQUENCE</scope>
    <source>
        <strain evidence="3">Mato Grasso do Sul</strain>
        <tissue evidence="3">Salivary glands</tissue>
    </source>
</reference>
<dbReference type="Gene3D" id="3.60.21.10">
    <property type="match status" value="1"/>
</dbReference>